<evidence type="ECO:0000313" key="6">
    <source>
        <dbReference type="EMBL" id="RLJ65344.1"/>
    </source>
</evidence>
<dbReference type="InterPro" id="IPR036388">
    <property type="entry name" value="WH-like_DNA-bd_sf"/>
</dbReference>
<evidence type="ECO:0000256" key="2">
    <source>
        <dbReference type="ARBA" id="ARBA00023125"/>
    </source>
</evidence>
<keyword evidence="3" id="KW-0804">Transcription</keyword>
<dbReference type="PANTHER" id="PTHR30136">
    <property type="entry name" value="HELIX-TURN-HELIX TRANSCRIPTIONAL REGULATOR, ICLR FAMILY"/>
    <property type="match status" value="1"/>
</dbReference>
<dbReference type="GO" id="GO:0045892">
    <property type="term" value="P:negative regulation of DNA-templated transcription"/>
    <property type="evidence" value="ECO:0007669"/>
    <property type="project" value="TreeGrafter"/>
</dbReference>
<sequence>MTTRDLPKAAVPSVLKAVRLLDELAASREALTLGELAVRLDLPKSSTLGLCTSLTVSGLLRRFDDGSYHLGSHLVDLAHAYLSRTDLTREFEQALDTLKVFDEEGAVLAVRDGSDVVYVACRNGSLPVGVTYRIGMRLPVSCTATGKALISTLDDQEIKQLFRGRRLPRLTSKSCRSFAALLDEVHAVREQGYATDNEETRDGMCCIGVPIGDPAGGPALAAVAVSMLKGTGTPRKREQAVGTLQELARMLAHPLKLLR</sequence>
<dbReference type="PROSITE" id="PS51078">
    <property type="entry name" value="ICLR_ED"/>
    <property type="match status" value="1"/>
</dbReference>
<dbReference type="InterPro" id="IPR005471">
    <property type="entry name" value="Tscrpt_reg_IclR_N"/>
</dbReference>
<dbReference type="InterPro" id="IPR050707">
    <property type="entry name" value="HTH_MetabolicPath_Reg"/>
</dbReference>
<protein>
    <submittedName>
        <fullName evidence="6">IclR family transcriptional regulator</fullName>
    </submittedName>
</protein>
<dbReference type="SMART" id="SM00346">
    <property type="entry name" value="HTH_ICLR"/>
    <property type="match status" value="1"/>
</dbReference>
<reference evidence="6 7" key="1">
    <citation type="submission" date="2018-10" db="EMBL/GenBank/DDBJ databases">
        <title>Genomic Encyclopedia of Type Strains, Phase IV (KMG-IV): sequencing the most valuable type-strain genomes for metagenomic binning, comparative biology and taxonomic classification.</title>
        <authorList>
            <person name="Goeker M."/>
        </authorList>
    </citation>
    <scope>NUCLEOTIDE SEQUENCE [LARGE SCALE GENOMIC DNA]</scope>
    <source>
        <strain evidence="6 7">DSM 26916</strain>
    </source>
</reference>
<dbReference type="OrthoDB" id="9000968at2"/>
<feature type="domain" description="IclR-ED" evidence="5">
    <location>
        <begin position="73"/>
        <end position="257"/>
    </location>
</feature>
<dbReference type="InterPro" id="IPR014757">
    <property type="entry name" value="Tscrpt_reg_IclR_C"/>
</dbReference>
<keyword evidence="1" id="KW-0805">Transcription regulation</keyword>
<name>A0A497XF51_9PROT</name>
<dbReference type="GO" id="GO:0003700">
    <property type="term" value="F:DNA-binding transcription factor activity"/>
    <property type="evidence" value="ECO:0007669"/>
    <property type="project" value="TreeGrafter"/>
</dbReference>
<evidence type="ECO:0000313" key="7">
    <source>
        <dbReference type="Proteomes" id="UP000268908"/>
    </source>
</evidence>
<dbReference type="GO" id="GO:0003677">
    <property type="term" value="F:DNA binding"/>
    <property type="evidence" value="ECO:0007669"/>
    <property type="project" value="UniProtKB-KW"/>
</dbReference>
<dbReference type="RefSeq" id="WP_124962462.1">
    <property type="nucleotide sequence ID" value="NZ_BHVV01000008.1"/>
</dbReference>
<dbReference type="SUPFAM" id="SSF55781">
    <property type="entry name" value="GAF domain-like"/>
    <property type="match status" value="1"/>
</dbReference>
<dbReference type="Gene3D" id="1.10.10.10">
    <property type="entry name" value="Winged helix-like DNA-binding domain superfamily/Winged helix DNA-binding domain"/>
    <property type="match status" value="1"/>
</dbReference>
<gene>
    <name evidence="6" type="ORF">DFR35_2006</name>
</gene>
<proteinExistence type="predicted"/>
<organism evidence="6 7">
    <name type="scientific">Sulfurisoma sediminicola</name>
    <dbReference type="NCBI Taxonomy" id="1381557"/>
    <lineage>
        <taxon>Bacteria</taxon>
        <taxon>Pseudomonadati</taxon>
        <taxon>Pseudomonadota</taxon>
        <taxon>Betaproteobacteria</taxon>
        <taxon>Nitrosomonadales</taxon>
        <taxon>Sterolibacteriaceae</taxon>
        <taxon>Sulfurisoma</taxon>
    </lineage>
</organism>
<dbReference type="SUPFAM" id="SSF46785">
    <property type="entry name" value="Winged helix' DNA-binding domain"/>
    <property type="match status" value="1"/>
</dbReference>
<dbReference type="Proteomes" id="UP000268908">
    <property type="component" value="Unassembled WGS sequence"/>
</dbReference>
<comment type="caution">
    <text evidence="6">The sequence shown here is derived from an EMBL/GenBank/DDBJ whole genome shotgun (WGS) entry which is preliminary data.</text>
</comment>
<dbReference type="PANTHER" id="PTHR30136:SF24">
    <property type="entry name" value="HTH-TYPE TRANSCRIPTIONAL REPRESSOR ALLR"/>
    <property type="match status" value="1"/>
</dbReference>
<dbReference type="EMBL" id="RCCI01000005">
    <property type="protein sequence ID" value="RLJ65344.1"/>
    <property type="molecule type" value="Genomic_DNA"/>
</dbReference>
<dbReference type="Pfam" id="PF01614">
    <property type="entry name" value="IclR_C"/>
    <property type="match status" value="1"/>
</dbReference>
<accession>A0A497XF51</accession>
<keyword evidence="2" id="KW-0238">DNA-binding</keyword>
<feature type="domain" description="HTH iclR-type" evidence="4">
    <location>
        <begin position="11"/>
        <end position="72"/>
    </location>
</feature>
<evidence type="ECO:0000259" key="4">
    <source>
        <dbReference type="PROSITE" id="PS51077"/>
    </source>
</evidence>
<evidence type="ECO:0000256" key="1">
    <source>
        <dbReference type="ARBA" id="ARBA00023015"/>
    </source>
</evidence>
<evidence type="ECO:0000259" key="5">
    <source>
        <dbReference type="PROSITE" id="PS51078"/>
    </source>
</evidence>
<dbReference type="AlphaFoldDB" id="A0A497XF51"/>
<dbReference type="PROSITE" id="PS51077">
    <property type="entry name" value="HTH_ICLR"/>
    <property type="match status" value="1"/>
</dbReference>
<dbReference type="Pfam" id="PF09339">
    <property type="entry name" value="HTH_IclR"/>
    <property type="match status" value="1"/>
</dbReference>
<dbReference type="InterPro" id="IPR036390">
    <property type="entry name" value="WH_DNA-bd_sf"/>
</dbReference>
<dbReference type="InterPro" id="IPR029016">
    <property type="entry name" value="GAF-like_dom_sf"/>
</dbReference>
<dbReference type="Gene3D" id="3.30.450.40">
    <property type="match status" value="1"/>
</dbReference>
<evidence type="ECO:0000256" key="3">
    <source>
        <dbReference type="ARBA" id="ARBA00023163"/>
    </source>
</evidence>
<keyword evidence="7" id="KW-1185">Reference proteome</keyword>